<dbReference type="Gene3D" id="3.90.79.10">
    <property type="entry name" value="Nucleoside Triphosphate Pyrophosphohydrolase"/>
    <property type="match status" value="1"/>
</dbReference>
<keyword evidence="7" id="KW-0460">Magnesium</keyword>
<dbReference type="InterPro" id="IPR050241">
    <property type="entry name" value="NAD-cap_RNA_hydrolase_NudC"/>
</dbReference>
<dbReference type="GO" id="GO:0006742">
    <property type="term" value="P:NADP+ catabolic process"/>
    <property type="evidence" value="ECO:0007669"/>
    <property type="project" value="TreeGrafter"/>
</dbReference>
<evidence type="ECO:0000256" key="2">
    <source>
        <dbReference type="ARBA" id="ARBA00001947"/>
    </source>
</evidence>
<dbReference type="OrthoDB" id="9791656at2"/>
<protein>
    <recommendedName>
        <fullName evidence="4">NAD(+) diphosphatase</fullName>
        <ecNumber evidence="4">3.6.1.22</ecNumber>
    </recommendedName>
</protein>
<dbReference type="InterPro" id="IPR020084">
    <property type="entry name" value="NUDIX_hydrolase_CS"/>
</dbReference>
<dbReference type="SUPFAM" id="SSF55811">
    <property type="entry name" value="Nudix"/>
    <property type="match status" value="1"/>
</dbReference>
<dbReference type="PROSITE" id="PS00893">
    <property type="entry name" value="NUDIX_BOX"/>
    <property type="match status" value="1"/>
</dbReference>
<organism evidence="12 13">
    <name type="scientific">Nocardioides mangrovicus</name>
    <dbReference type="NCBI Taxonomy" id="2478913"/>
    <lineage>
        <taxon>Bacteria</taxon>
        <taxon>Bacillati</taxon>
        <taxon>Actinomycetota</taxon>
        <taxon>Actinomycetes</taxon>
        <taxon>Propionibacteriales</taxon>
        <taxon>Nocardioidaceae</taxon>
        <taxon>Nocardioides</taxon>
    </lineage>
</organism>
<dbReference type="PROSITE" id="PS51462">
    <property type="entry name" value="NUDIX"/>
    <property type="match status" value="1"/>
</dbReference>
<reference evidence="12 13" key="1">
    <citation type="submission" date="2018-10" db="EMBL/GenBank/DDBJ databases">
        <title>Marmoricola sp. 4Q3S-7 whole genome shotgun sequence.</title>
        <authorList>
            <person name="Li F."/>
        </authorList>
    </citation>
    <scope>NUCLEOTIDE SEQUENCE [LARGE SCALE GENOMIC DNA]</scope>
    <source>
        <strain evidence="12 13">4Q3S-7</strain>
    </source>
</reference>
<keyword evidence="13" id="KW-1185">Reference proteome</keyword>
<dbReference type="GO" id="GO:0035529">
    <property type="term" value="F:NADH pyrophosphatase activity"/>
    <property type="evidence" value="ECO:0007669"/>
    <property type="project" value="TreeGrafter"/>
</dbReference>
<dbReference type="GO" id="GO:0110153">
    <property type="term" value="F:RNA NAD-cap (NMN-forming) hydrolase activity"/>
    <property type="evidence" value="ECO:0007669"/>
    <property type="project" value="RHEA"/>
</dbReference>
<comment type="cofactor">
    <cofactor evidence="2">
        <name>Zn(2+)</name>
        <dbReference type="ChEBI" id="CHEBI:29105"/>
    </cofactor>
</comment>
<evidence type="ECO:0000256" key="8">
    <source>
        <dbReference type="ARBA" id="ARBA00023027"/>
    </source>
</evidence>
<dbReference type="PANTHER" id="PTHR42904:SF6">
    <property type="entry name" value="NAD-CAPPED RNA HYDROLASE NUDT12"/>
    <property type="match status" value="1"/>
</dbReference>
<dbReference type="Pfam" id="PF00293">
    <property type="entry name" value="NUDIX"/>
    <property type="match status" value="1"/>
</dbReference>
<name>A0A3L8P8N8_9ACTN</name>
<evidence type="ECO:0000313" key="13">
    <source>
        <dbReference type="Proteomes" id="UP000281708"/>
    </source>
</evidence>
<evidence type="ECO:0000256" key="10">
    <source>
        <dbReference type="RuleBase" id="RU003476"/>
    </source>
</evidence>
<evidence type="ECO:0000256" key="6">
    <source>
        <dbReference type="ARBA" id="ARBA00022801"/>
    </source>
</evidence>
<evidence type="ECO:0000256" key="9">
    <source>
        <dbReference type="ARBA" id="ARBA00023679"/>
    </source>
</evidence>
<feature type="domain" description="Nudix hydrolase" evidence="11">
    <location>
        <begin position="164"/>
        <end position="297"/>
    </location>
</feature>
<dbReference type="InterPro" id="IPR015797">
    <property type="entry name" value="NUDIX_hydrolase-like_dom_sf"/>
</dbReference>
<dbReference type="GO" id="GO:0005829">
    <property type="term" value="C:cytosol"/>
    <property type="evidence" value="ECO:0007669"/>
    <property type="project" value="TreeGrafter"/>
</dbReference>
<evidence type="ECO:0000256" key="5">
    <source>
        <dbReference type="ARBA" id="ARBA00022723"/>
    </source>
</evidence>
<evidence type="ECO:0000256" key="4">
    <source>
        <dbReference type="ARBA" id="ARBA00012381"/>
    </source>
</evidence>
<dbReference type="InterPro" id="IPR000086">
    <property type="entry name" value="NUDIX_hydrolase_dom"/>
</dbReference>
<dbReference type="EMBL" id="RDBE01000001">
    <property type="protein sequence ID" value="RLV51263.1"/>
    <property type="molecule type" value="Genomic_DNA"/>
</dbReference>
<accession>A0A3L8P8N8</accession>
<evidence type="ECO:0000259" key="11">
    <source>
        <dbReference type="PROSITE" id="PS51462"/>
    </source>
</evidence>
<dbReference type="PRINTS" id="PR00502">
    <property type="entry name" value="NUDIXFAMILY"/>
</dbReference>
<comment type="cofactor">
    <cofactor evidence="1">
        <name>Mg(2+)</name>
        <dbReference type="ChEBI" id="CHEBI:18420"/>
    </cofactor>
</comment>
<evidence type="ECO:0000256" key="3">
    <source>
        <dbReference type="ARBA" id="ARBA00009595"/>
    </source>
</evidence>
<dbReference type="Proteomes" id="UP000281708">
    <property type="component" value="Unassembled WGS sequence"/>
</dbReference>
<evidence type="ECO:0000256" key="1">
    <source>
        <dbReference type="ARBA" id="ARBA00001946"/>
    </source>
</evidence>
<comment type="catalytic activity">
    <reaction evidence="9">
        <text>a 5'-end NAD(+)-phospho-ribonucleoside in mRNA + H2O = a 5'-end phospho-adenosine-phospho-ribonucleoside in mRNA + beta-nicotinamide D-ribonucleotide + 2 H(+)</text>
        <dbReference type="Rhea" id="RHEA:60876"/>
        <dbReference type="Rhea" id="RHEA-COMP:15698"/>
        <dbReference type="Rhea" id="RHEA-COMP:15719"/>
        <dbReference type="ChEBI" id="CHEBI:14649"/>
        <dbReference type="ChEBI" id="CHEBI:15377"/>
        <dbReference type="ChEBI" id="CHEBI:15378"/>
        <dbReference type="ChEBI" id="CHEBI:144029"/>
        <dbReference type="ChEBI" id="CHEBI:144051"/>
    </reaction>
    <physiologicalReaction direction="left-to-right" evidence="9">
        <dbReference type="Rhea" id="RHEA:60877"/>
    </physiologicalReaction>
</comment>
<dbReference type="AlphaFoldDB" id="A0A3L8P8N8"/>
<dbReference type="Gene3D" id="3.90.79.20">
    <property type="match status" value="1"/>
</dbReference>
<sequence length="308" mass="33591">MEYDVPPIALSLRAHDRVAEHRVDDEWLAQAWADPDTRVLVVAGSRFVVDGDTVPWVPTDQAPEGIRVLLGQRDTAQRDGAVRFAVVADRVLADTDPPAGRWTALRGALPIVHNTDAELLVHALGIAEWLEATRFCPRCGGGLEPTHAGHELHCTGVCGRSQFPRTDPAVIMAVIDGEAPHDRILMGRNPSWPPGRYSTLAGFVEPGESMEQAVRREVLEETGVRVGEVTYIGSQPWPLPASLMVGFLARAESTEVVVDGEEIEDARWFTREQVAEGSRTRELLLPGGISISHALLETWFGGPLPGGW</sequence>
<proteinExistence type="inferred from homology"/>
<dbReference type="CDD" id="cd03429">
    <property type="entry name" value="NUDIX_NADH_pyrophosphatase_Nudt13"/>
    <property type="match status" value="1"/>
</dbReference>
<keyword evidence="5" id="KW-0479">Metal-binding</keyword>
<dbReference type="RefSeq" id="WP_121804941.1">
    <property type="nucleotide sequence ID" value="NZ_RDBE01000001.1"/>
</dbReference>
<comment type="caution">
    <text evidence="12">The sequence shown here is derived from an EMBL/GenBank/DDBJ whole genome shotgun (WGS) entry which is preliminary data.</text>
</comment>
<dbReference type="NCBIfam" id="NF001299">
    <property type="entry name" value="PRK00241.1"/>
    <property type="match status" value="1"/>
</dbReference>
<dbReference type="GO" id="GO:0019677">
    <property type="term" value="P:NAD+ catabolic process"/>
    <property type="evidence" value="ECO:0007669"/>
    <property type="project" value="TreeGrafter"/>
</dbReference>
<dbReference type="PANTHER" id="PTHR42904">
    <property type="entry name" value="NUDIX HYDROLASE, NUDC SUBFAMILY"/>
    <property type="match status" value="1"/>
</dbReference>
<gene>
    <name evidence="12" type="ORF">D9V37_02820</name>
</gene>
<evidence type="ECO:0000313" key="12">
    <source>
        <dbReference type="EMBL" id="RLV51263.1"/>
    </source>
</evidence>
<keyword evidence="8" id="KW-0520">NAD</keyword>
<evidence type="ECO:0000256" key="7">
    <source>
        <dbReference type="ARBA" id="ARBA00022842"/>
    </source>
</evidence>
<dbReference type="InterPro" id="IPR049734">
    <property type="entry name" value="NudC-like_C"/>
</dbReference>
<keyword evidence="6 10" id="KW-0378">Hydrolase</keyword>
<dbReference type="InterPro" id="IPR020476">
    <property type="entry name" value="Nudix_hydrolase"/>
</dbReference>
<dbReference type="GO" id="GO:0046872">
    <property type="term" value="F:metal ion binding"/>
    <property type="evidence" value="ECO:0007669"/>
    <property type="project" value="UniProtKB-KW"/>
</dbReference>
<dbReference type="EC" id="3.6.1.22" evidence="4"/>
<comment type="similarity">
    <text evidence="3">Belongs to the Nudix hydrolase family. NudC subfamily.</text>
</comment>